<dbReference type="Proteomes" id="UP000712157">
    <property type="component" value="Unassembled WGS sequence"/>
</dbReference>
<proteinExistence type="predicted"/>
<dbReference type="PANTHER" id="PTHR12110">
    <property type="entry name" value="HYDROXYPYRUVATE ISOMERASE"/>
    <property type="match status" value="1"/>
</dbReference>
<dbReference type="RefSeq" id="WP_238722113.1">
    <property type="nucleotide sequence ID" value="NZ_JAHQCW010000023.1"/>
</dbReference>
<dbReference type="Gene3D" id="3.20.20.150">
    <property type="entry name" value="Divalent-metal-dependent TIM barrel enzymes"/>
    <property type="match status" value="1"/>
</dbReference>
<accession>A0A949K813</accession>
<dbReference type="GO" id="GO:0016853">
    <property type="term" value="F:isomerase activity"/>
    <property type="evidence" value="ECO:0007669"/>
    <property type="project" value="UniProtKB-KW"/>
</dbReference>
<evidence type="ECO:0000313" key="2">
    <source>
        <dbReference type="Proteomes" id="UP000712157"/>
    </source>
</evidence>
<dbReference type="PANTHER" id="PTHR12110:SF41">
    <property type="entry name" value="INOSOSE DEHYDRATASE"/>
    <property type="match status" value="1"/>
</dbReference>
<evidence type="ECO:0000313" key="1">
    <source>
        <dbReference type="EMBL" id="MBU9737647.1"/>
    </source>
</evidence>
<keyword evidence="2" id="KW-1185">Reference proteome</keyword>
<reference evidence="1" key="1">
    <citation type="submission" date="2021-06" db="EMBL/GenBank/DDBJ databases">
        <title>Description of novel taxa of the family Lachnospiraceae.</title>
        <authorList>
            <person name="Chaplin A.V."/>
            <person name="Sokolova S.R."/>
            <person name="Pikina A.P."/>
            <person name="Korzhanova M."/>
            <person name="Belova V."/>
            <person name="Korostin D."/>
            <person name="Efimov B.A."/>
        </authorList>
    </citation>
    <scope>NUCLEOTIDE SEQUENCE</scope>
    <source>
        <strain evidence="1">ASD5720</strain>
    </source>
</reference>
<keyword evidence="1" id="KW-0413">Isomerase</keyword>
<dbReference type="EMBL" id="JAHQCW010000023">
    <property type="protein sequence ID" value="MBU9737647.1"/>
    <property type="molecule type" value="Genomic_DNA"/>
</dbReference>
<dbReference type="SUPFAM" id="SSF51658">
    <property type="entry name" value="Xylose isomerase-like"/>
    <property type="match status" value="1"/>
</dbReference>
<name>A0A949K813_9FIRM</name>
<gene>
    <name evidence="1" type="ORF">KTH89_13960</name>
</gene>
<organism evidence="1 2">
    <name type="scientific">Diplocloster agilis</name>
    <dbReference type="NCBI Taxonomy" id="2850323"/>
    <lineage>
        <taxon>Bacteria</taxon>
        <taxon>Bacillati</taxon>
        <taxon>Bacillota</taxon>
        <taxon>Clostridia</taxon>
        <taxon>Lachnospirales</taxon>
        <taxon>Lachnospiraceae</taxon>
        <taxon>Diplocloster</taxon>
    </lineage>
</organism>
<sequence>MGIKVGLQGYTVREYMRFDPLGALRKTAGIGYRYIELPNYDASGSAYYGLSAEEWKKEADAANISIIGGYVTNLTEENLEKTCTFFQKLGCSRLVIPIDYFPSRKILDEKCRFYNKAGNLCQKYGLSLYYENHYHEFQQMDGQTIMSLLLSQTDPELFHLSLNTYWLMRGLVDPYAFFRKYPDRIGSIVQEDYPLDQIDKFNMWNFKNHHPIAENIQYDKLLQGNEIQNIHPVQCELFTEIGEGILKLQPIIDLAAEIGNVSYVLLKQDFTRRPTEFESIEISLKNYRKIRGVDC</sequence>
<dbReference type="InterPro" id="IPR036237">
    <property type="entry name" value="Xyl_isomerase-like_sf"/>
</dbReference>
<dbReference type="AlphaFoldDB" id="A0A949K813"/>
<dbReference type="InterPro" id="IPR050312">
    <property type="entry name" value="IolE/XylAMocC-like"/>
</dbReference>
<comment type="caution">
    <text evidence="1">The sequence shown here is derived from an EMBL/GenBank/DDBJ whole genome shotgun (WGS) entry which is preliminary data.</text>
</comment>
<protein>
    <submittedName>
        <fullName evidence="1">Sugar phosphate isomerase/epimerase</fullName>
    </submittedName>
</protein>